<keyword evidence="2" id="KW-1185">Reference proteome</keyword>
<name>A0AB34JXB9_PRYPA</name>
<comment type="caution">
    <text evidence="1">The sequence shown here is derived from an EMBL/GenBank/DDBJ whole genome shotgun (WGS) entry which is preliminary data.</text>
</comment>
<accession>A0AB34JXB9</accession>
<protein>
    <recommendedName>
        <fullName evidence="3">Protein xylosyltransferase</fullName>
    </recommendedName>
</protein>
<dbReference type="Proteomes" id="UP001515480">
    <property type="component" value="Unassembled WGS sequence"/>
</dbReference>
<gene>
    <name evidence="1" type="ORF">AB1Y20_020586</name>
</gene>
<proteinExistence type="predicted"/>
<evidence type="ECO:0000313" key="2">
    <source>
        <dbReference type="Proteomes" id="UP001515480"/>
    </source>
</evidence>
<sequence>MLLPVPAARPLRYLHVSVTTMCTRSPRRDLALLLDTVVNYSLIPETRRVNVTLTTDNSSCLAPLVHALPRDSSSVNFVYNIVEVRRTASQLHNFLITHRHFEDWDEFLRLPEVERPDVLIYAEDDTILSAEALVAWRDDSLLFDKAGLTSNGFTRDFVRVIHTTTGLTRVADVKDAFKLNRSSHPGCKSSWCTSKDEAVCVYHPLVQLRTASGRRAFLTPSVSYNAITVSTPQQRVPFLKWRKGRSSYGRYQVREFAANGHQFNLGNASCTTLCASPNFWPHGENNERNERQRLETVRALVPVFFQEREHRWAVDPSAFVLHSSCNEKILRHVRTGKLPTTSAALCR</sequence>
<dbReference type="AlphaFoldDB" id="A0AB34JXB9"/>
<evidence type="ECO:0008006" key="3">
    <source>
        <dbReference type="Google" id="ProtNLM"/>
    </source>
</evidence>
<dbReference type="EMBL" id="JBGBPQ010000004">
    <property type="protein sequence ID" value="KAL1525742.1"/>
    <property type="molecule type" value="Genomic_DNA"/>
</dbReference>
<organism evidence="1 2">
    <name type="scientific">Prymnesium parvum</name>
    <name type="common">Toxic golden alga</name>
    <dbReference type="NCBI Taxonomy" id="97485"/>
    <lineage>
        <taxon>Eukaryota</taxon>
        <taxon>Haptista</taxon>
        <taxon>Haptophyta</taxon>
        <taxon>Prymnesiophyceae</taxon>
        <taxon>Prymnesiales</taxon>
        <taxon>Prymnesiaceae</taxon>
        <taxon>Prymnesium</taxon>
    </lineage>
</organism>
<reference evidence="1 2" key="1">
    <citation type="journal article" date="2024" name="Science">
        <title>Giant polyketide synthase enzymes in the biosynthesis of giant marine polyether toxins.</title>
        <authorList>
            <person name="Fallon T.R."/>
            <person name="Shende V.V."/>
            <person name="Wierzbicki I.H."/>
            <person name="Pendleton A.L."/>
            <person name="Watervoot N.F."/>
            <person name="Auber R.P."/>
            <person name="Gonzalez D.J."/>
            <person name="Wisecaver J.H."/>
            <person name="Moore B.S."/>
        </authorList>
    </citation>
    <scope>NUCLEOTIDE SEQUENCE [LARGE SCALE GENOMIC DNA]</scope>
    <source>
        <strain evidence="1 2">12B1</strain>
    </source>
</reference>
<evidence type="ECO:0000313" key="1">
    <source>
        <dbReference type="EMBL" id="KAL1525742.1"/>
    </source>
</evidence>